<keyword evidence="2" id="KW-1185">Reference proteome</keyword>
<organism evidence="1 2">
    <name type="scientific">Xenoophorus captivus</name>
    <dbReference type="NCBI Taxonomy" id="1517983"/>
    <lineage>
        <taxon>Eukaryota</taxon>
        <taxon>Metazoa</taxon>
        <taxon>Chordata</taxon>
        <taxon>Craniata</taxon>
        <taxon>Vertebrata</taxon>
        <taxon>Euteleostomi</taxon>
        <taxon>Actinopterygii</taxon>
        <taxon>Neopterygii</taxon>
        <taxon>Teleostei</taxon>
        <taxon>Neoteleostei</taxon>
        <taxon>Acanthomorphata</taxon>
        <taxon>Ovalentaria</taxon>
        <taxon>Atherinomorphae</taxon>
        <taxon>Cyprinodontiformes</taxon>
        <taxon>Goodeidae</taxon>
        <taxon>Xenoophorus</taxon>
    </lineage>
</organism>
<dbReference type="Proteomes" id="UP001434883">
    <property type="component" value="Unassembled WGS sequence"/>
</dbReference>
<evidence type="ECO:0000313" key="1">
    <source>
        <dbReference type="EMBL" id="MEQ2199906.1"/>
    </source>
</evidence>
<feature type="non-terminal residue" evidence="1">
    <location>
        <position position="80"/>
    </location>
</feature>
<reference evidence="1 2" key="1">
    <citation type="submission" date="2021-06" db="EMBL/GenBank/DDBJ databases">
        <authorList>
            <person name="Palmer J.M."/>
        </authorList>
    </citation>
    <scope>NUCLEOTIDE SEQUENCE [LARGE SCALE GENOMIC DNA]</scope>
    <source>
        <strain evidence="1 2">XC_2019</strain>
        <tissue evidence="1">Muscle</tissue>
    </source>
</reference>
<proteinExistence type="predicted"/>
<protein>
    <submittedName>
        <fullName evidence="1">Uncharacterized protein</fullName>
    </submittedName>
</protein>
<name>A0ABV0QVN6_9TELE</name>
<accession>A0ABV0QVN6</accession>
<dbReference type="EMBL" id="JAHRIN010025550">
    <property type="protein sequence ID" value="MEQ2199906.1"/>
    <property type="molecule type" value="Genomic_DNA"/>
</dbReference>
<comment type="caution">
    <text evidence="1">The sequence shown here is derived from an EMBL/GenBank/DDBJ whole genome shotgun (WGS) entry which is preliminary data.</text>
</comment>
<sequence length="80" mass="9279">MTTKCHQRFVLLPSPQLLTQKHGLPSVSLLLPCKGHLSSLFVHLFNHSPDLFFNFQTGLSKAFLYFYTGRYYPTLILFFL</sequence>
<gene>
    <name evidence="1" type="ORF">XENOCAPTIV_016499</name>
</gene>
<evidence type="ECO:0000313" key="2">
    <source>
        <dbReference type="Proteomes" id="UP001434883"/>
    </source>
</evidence>